<dbReference type="InterPro" id="IPR059130">
    <property type="entry name" value="MmpA_put"/>
</dbReference>
<sequence>MLTSRRNRMPSSVPLNSSLALVRRVPPACPDLTPKSLHSVPPPAGTGRCEPGTGNRVPVRMSGRHSLGRLRHDTHRASRSVAAVVRPAARAVAFGPALAVLAGVGRIAGMVCTVLEWPFRARPCAPDRQSRSSSSLLTSCEPAPRRPLPPSPAGAEGRACRRAAPRLGGGELPHRRAEASGGGTGRHLRRAGARAAPYSGEQWPSACSPGLVLSGRCS</sequence>
<feature type="region of interest" description="Disordered" evidence="1">
    <location>
        <begin position="123"/>
        <end position="204"/>
    </location>
</feature>
<keyword evidence="3" id="KW-1185">Reference proteome</keyword>
<dbReference type="RefSeq" id="WP_381365505.1">
    <property type="nucleotide sequence ID" value="NZ_JBHSOA010000047.1"/>
</dbReference>
<organism evidence="2 3">
    <name type="scientific">Streptomyces chlorus</name>
    <dbReference type="NCBI Taxonomy" id="887452"/>
    <lineage>
        <taxon>Bacteria</taxon>
        <taxon>Bacillati</taxon>
        <taxon>Actinomycetota</taxon>
        <taxon>Actinomycetes</taxon>
        <taxon>Kitasatosporales</taxon>
        <taxon>Streptomycetaceae</taxon>
        <taxon>Streptomyces</taxon>
    </lineage>
</organism>
<evidence type="ECO:0000313" key="3">
    <source>
        <dbReference type="Proteomes" id="UP001596180"/>
    </source>
</evidence>
<protein>
    <submittedName>
        <fullName evidence="2">Morphogenic membrane protein MmpA</fullName>
    </submittedName>
</protein>
<evidence type="ECO:0000256" key="1">
    <source>
        <dbReference type="SAM" id="MobiDB-lite"/>
    </source>
</evidence>
<dbReference type="EMBL" id="JBHSOA010000047">
    <property type="protein sequence ID" value="MFC5854350.1"/>
    <property type="molecule type" value="Genomic_DNA"/>
</dbReference>
<dbReference type="Proteomes" id="UP001596180">
    <property type="component" value="Unassembled WGS sequence"/>
</dbReference>
<gene>
    <name evidence="2" type="primary">mmpA</name>
    <name evidence="2" type="ORF">ACFPZI_21885</name>
</gene>
<evidence type="ECO:0000313" key="2">
    <source>
        <dbReference type="EMBL" id="MFC5854350.1"/>
    </source>
</evidence>
<feature type="region of interest" description="Disordered" evidence="1">
    <location>
        <begin position="36"/>
        <end position="61"/>
    </location>
</feature>
<proteinExistence type="predicted"/>
<reference evidence="3" key="1">
    <citation type="journal article" date="2019" name="Int. J. Syst. Evol. Microbiol.">
        <title>The Global Catalogue of Microorganisms (GCM) 10K type strain sequencing project: providing services to taxonomists for standard genome sequencing and annotation.</title>
        <authorList>
            <consortium name="The Broad Institute Genomics Platform"/>
            <consortium name="The Broad Institute Genome Sequencing Center for Infectious Disease"/>
            <person name="Wu L."/>
            <person name="Ma J."/>
        </authorList>
    </citation>
    <scope>NUCLEOTIDE SEQUENCE [LARGE SCALE GENOMIC DNA]</scope>
    <source>
        <strain evidence="3">JCM 10411</strain>
    </source>
</reference>
<accession>A0ABW1E1S7</accession>
<comment type="caution">
    <text evidence="2">The sequence shown here is derived from an EMBL/GenBank/DDBJ whole genome shotgun (WGS) entry which is preliminary data.</text>
</comment>
<name>A0ABW1E1S7_9ACTN</name>
<dbReference type="NCBIfam" id="NF046122">
    <property type="entry name" value="morpho_MmpA"/>
    <property type="match status" value="1"/>
</dbReference>